<organism evidence="1 2">
    <name type="scientific">Deinococcus humi</name>
    <dbReference type="NCBI Taxonomy" id="662880"/>
    <lineage>
        <taxon>Bacteria</taxon>
        <taxon>Thermotogati</taxon>
        <taxon>Deinococcota</taxon>
        <taxon>Deinococci</taxon>
        <taxon>Deinococcales</taxon>
        <taxon>Deinococcaceae</taxon>
        <taxon>Deinococcus</taxon>
    </lineage>
</organism>
<keyword evidence="2" id="KW-1185">Reference proteome</keyword>
<evidence type="ECO:0000313" key="1">
    <source>
        <dbReference type="EMBL" id="MBB5363525.1"/>
    </source>
</evidence>
<dbReference type="AlphaFoldDB" id="A0A7W8NFB7"/>
<dbReference type="RefSeq" id="WP_184132636.1">
    <property type="nucleotide sequence ID" value="NZ_JACHFL010000006.1"/>
</dbReference>
<gene>
    <name evidence="1" type="ORF">HNQ08_002631</name>
</gene>
<proteinExistence type="predicted"/>
<comment type="caution">
    <text evidence="1">The sequence shown here is derived from an EMBL/GenBank/DDBJ whole genome shotgun (WGS) entry which is preliminary data.</text>
</comment>
<dbReference type="InterPro" id="IPR032466">
    <property type="entry name" value="Metal_Hydrolase"/>
</dbReference>
<name>A0A7W8NFB7_9DEIO</name>
<evidence type="ECO:0000313" key="2">
    <source>
        <dbReference type="Proteomes" id="UP000552709"/>
    </source>
</evidence>
<dbReference type="Gene3D" id="3.20.20.140">
    <property type="entry name" value="Metal-dependent hydrolases"/>
    <property type="match status" value="1"/>
</dbReference>
<accession>A0A7W8NFB7</accession>
<sequence length="91" mass="10344">MTSDRFRVLPKVELHLHLDCSLSFGAVRTLKPEVTFDEYSSDFVSPARVTDLADLLRRNARSLALQQNSQGLELAVHDLMRQLREDGVIYA</sequence>
<dbReference type="SUPFAM" id="SSF51556">
    <property type="entry name" value="Metallo-dependent hydrolases"/>
    <property type="match status" value="1"/>
</dbReference>
<protein>
    <submittedName>
        <fullName evidence="1">Adenosine deaminase</fullName>
    </submittedName>
</protein>
<dbReference type="Proteomes" id="UP000552709">
    <property type="component" value="Unassembled WGS sequence"/>
</dbReference>
<dbReference type="EMBL" id="JACHFL010000006">
    <property type="protein sequence ID" value="MBB5363525.1"/>
    <property type="molecule type" value="Genomic_DNA"/>
</dbReference>
<reference evidence="1 2" key="1">
    <citation type="submission" date="2020-08" db="EMBL/GenBank/DDBJ databases">
        <title>Genomic Encyclopedia of Type Strains, Phase IV (KMG-IV): sequencing the most valuable type-strain genomes for metagenomic binning, comparative biology and taxonomic classification.</title>
        <authorList>
            <person name="Goeker M."/>
        </authorList>
    </citation>
    <scope>NUCLEOTIDE SEQUENCE [LARGE SCALE GENOMIC DNA]</scope>
    <source>
        <strain evidence="1 2">DSM 27939</strain>
    </source>
</reference>